<name>A0A6L5X9J3_9FIRM</name>
<dbReference type="AlphaFoldDB" id="A0A6L5X9J3"/>
<protein>
    <recommendedName>
        <fullName evidence="5">DUF4352 domain-containing protein</fullName>
    </recommendedName>
</protein>
<feature type="signal peptide" evidence="2">
    <location>
        <begin position="1"/>
        <end position="24"/>
    </location>
</feature>
<accession>A0A6L5X9J3</accession>
<keyword evidence="2" id="KW-0732">Signal</keyword>
<proteinExistence type="predicted"/>
<sequence length="195" mass="21407">MMKRRMIAGLLCGLIATAPITALADSKDDRIAELESEVAALQETVADLKEQLAAGKPTSQDEYNIGEPWVVEGQWKLTVDSVEETDERNEYSDYHPAAVYIVTFTYENIGFEDPDGFSDGLYFVLDDSIVDAGGKMGYSYPGEVTMYPQETPVGATCEGQVCIGVDHPGSFKINVEHYDGNDVEQKATFNVTVDQ</sequence>
<dbReference type="Proteomes" id="UP000481852">
    <property type="component" value="Unassembled WGS sequence"/>
</dbReference>
<gene>
    <name evidence="3" type="ORF">FYJ35_10265</name>
</gene>
<evidence type="ECO:0000313" key="4">
    <source>
        <dbReference type="Proteomes" id="UP000481852"/>
    </source>
</evidence>
<evidence type="ECO:0008006" key="5">
    <source>
        <dbReference type="Google" id="ProtNLM"/>
    </source>
</evidence>
<feature type="chain" id="PRO_5027047084" description="DUF4352 domain-containing protein" evidence="2">
    <location>
        <begin position="25"/>
        <end position="195"/>
    </location>
</feature>
<evidence type="ECO:0000256" key="1">
    <source>
        <dbReference type="SAM" id="Coils"/>
    </source>
</evidence>
<evidence type="ECO:0000313" key="3">
    <source>
        <dbReference type="EMBL" id="MSS15414.1"/>
    </source>
</evidence>
<organism evidence="3 4">
    <name type="scientific">Porcincola intestinalis</name>
    <dbReference type="NCBI Taxonomy" id="2606632"/>
    <lineage>
        <taxon>Bacteria</taxon>
        <taxon>Bacillati</taxon>
        <taxon>Bacillota</taxon>
        <taxon>Clostridia</taxon>
        <taxon>Lachnospirales</taxon>
        <taxon>Lachnospiraceae</taxon>
        <taxon>Porcincola</taxon>
    </lineage>
</organism>
<feature type="coiled-coil region" evidence="1">
    <location>
        <begin position="24"/>
        <end position="51"/>
    </location>
</feature>
<dbReference type="EMBL" id="VULZ01000011">
    <property type="protein sequence ID" value="MSS15414.1"/>
    <property type="molecule type" value="Genomic_DNA"/>
</dbReference>
<comment type="caution">
    <text evidence="3">The sequence shown here is derived from an EMBL/GenBank/DDBJ whole genome shotgun (WGS) entry which is preliminary data.</text>
</comment>
<dbReference type="RefSeq" id="WP_154526233.1">
    <property type="nucleotide sequence ID" value="NZ_VULZ01000011.1"/>
</dbReference>
<reference evidence="3 4" key="1">
    <citation type="submission" date="2019-08" db="EMBL/GenBank/DDBJ databases">
        <title>In-depth cultivation of the pig gut microbiome towards novel bacterial diversity and tailored functional studies.</title>
        <authorList>
            <person name="Wylensek D."/>
            <person name="Hitch T.C.A."/>
            <person name="Clavel T."/>
        </authorList>
    </citation>
    <scope>NUCLEOTIDE SEQUENCE [LARGE SCALE GENOMIC DNA]</scope>
    <source>
        <strain evidence="3 4">Oil+RF-744-WCA-WT-11</strain>
    </source>
</reference>
<keyword evidence="1" id="KW-0175">Coiled coil</keyword>
<keyword evidence="4" id="KW-1185">Reference proteome</keyword>
<evidence type="ECO:0000256" key="2">
    <source>
        <dbReference type="SAM" id="SignalP"/>
    </source>
</evidence>